<dbReference type="PROSITE" id="PS50172">
    <property type="entry name" value="BRCT"/>
    <property type="match status" value="1"/>
</dbReference>
<name>A0A0C1JJZ7_9BACT</name>
<evidence type="ECO:0000256" key="5">
    <source>
        <dbReference type="ARBA" id="ARBA00022705"/>
    </source>
</evidence>
<evidence type="ECO:0000256" key="6">
    <source>
        <dbReference type="ARBA" id="ARBA00022723"/>
    </source>
</evidence>
<dbReference type="SMART" id="SM00292">
    <property type="entry name" value="BRCT"/>
    <property type="match status" value="1"/>
</dbReference>
<feature type="binding site" evidence="14">
    <location>
        <position position="423"/>
    </location>
    <ligand>
        <name>Zn(2+)</name>
        <dbReference type="ChEBI" id="CHEBI:29105"/>
    </ligand>
</feature>
<dbReference type="SUPFAM" id="SSF50249">
    <property type="entry name" value="Nucleic acid-binding proteins"/>
    <property type="match status" value="1"/>
</dbReference>
<dbReference type="PANTHER" id="PTHR23389">
    <property type="entry name" value="CHROMOSOME TRANSMISSION FIDELITY FACTOR 18"/>
    <property type="match status" value="1"/>
</dbReference>
<gene>
    <name evidence="14 17" type="primary">ligA</name>
    <name evidence="17" type="ORF">DB44_DI00100</name>
</gene>
<dbReference type="PATRIC" id="fig|362787.3.peg.1301"/>
<protein>
    <recommendedName>
        <fullName evidence="3 14">DNA ligase</fullName>
        <ecNumber evidence="2 14">6.5.1.2</ecNumber>
    </recommendedName>
    <alternativeName>
        <fullName evidence="14">Polydeoxyribonucleotide synthase [NAD(+)]</fullName>
    </alternativeName>
</protein>
<dbReference type="Proteomes" id="UP000031465">
    <property type="component" value="Unassembled WGS sequence"/>
</dbReference>
<feature type="domain" description="BRCT" evidence="16">
    <location>
        <begin position="588"/>
        <end position="665"/>
    </location>
</feature>
<dbReference type="GO" id="GO:0005829">
    <property type="term" value="C:cytosol"/>
    <property type="evidence" value="ECO:0007669"/>
    <property type="project" value="TreeGrafter"/>
</dbReference>
<dbReference type="InterPro" id="IPR010994">
    <property type="entry name" value="RuvA_2-like"/>
</dbReference>
<dbReference type="SUPFAM" id="SSF52113">
    <property type="entry name" value="BRCT domain"/>
    <property type="match status" value="1"/>
</dbReference>
<sequence length="665" mass="75337">MITQKDYEKLCHEIWHHNKLYYIEHQPIISDEEFDALLKKLEEIERSHPEWITEFSPSQRVNESLTSGFKTVAHRTPMLSLANTYSKEEIEDFIKRLQKLVGKRQVEFSVELKMDGIAITAIYEEGIFKRGITRGNGKRGDDITTNMRMIENLPLQLSGENLPDFLEIRGEVFMPRQVFLQLNEQKLQDGEVLWANPRNAAAGSLKLLDPKMVAERRLAVVFYGLAEDSSASIKKQAEVPSFFRSIGLPALEHHAYCQNIEQIWKFAEEIRSLRTILPYDIDGIVIKLNDFKDQKRLGVTGKSPRWAIAYKFAAEQAKTRIIDITVQIGRTGVLTPVAELEPIFLSGSTIARASLYNQEEVQRKDIRIGDLVTIEKGGDVIPKVVNVELSQRPLHSQPWQMPLYCPSCGTQVINIIGEVAVRCPNEDSCTEQQIRKLIYFVGKQAMDIKHMGEKIVIQLFQKGFIHLPSDIFALTEGQISQLTNFKTKAIQNLMRSIEESKHVSLERFIMALEIKYIGIGTAELLAARAGTIETLMQLNEEDLIKIEGVGEKVAQAVVEHFQNPKHRQEVYRLLELGVCPQSKTVQIFTNHAFQGKIFVLTGSLEHYTRQSAASLIKERGGKVSDSVSRKTNYVVAGAEPGSKLDKARTLGIPVLNEKEFISLCH</sequence>
<keyword evidence="9 14" id="KW-0460">Magnesium</keyword>
<dbReference type="PANTHER" id="PTHR23389:SF9">
    <property type="entry name" value="DNA LIGASE"/>
    <property type="match status" value="1"/>
</dbReference>
<reference evidence="17 18" key="1">
    <citation type="journal article" date="2014" name="Mol. Biol. Evol.">
        <title>Massive expansion of Ubiquitination-related gene families within the Chlamydiae.</title>
        <authorList>
            <person name="Domman D."/>
            <person name="Collingro A."/>
            <person name="Lagkouvardos I."/>
            <person name="Gehre L."/>
            <person name="Weinmaier T."/>
            <person name="Rattei T."/>
            <person name="Subtil A."/>
            <person name="Horn M."/>
        </authorList>
    </citation>
    <scope>NUCLEOTIDE SEQUENCE [LARGE SCALE GENOMIC DNA]</scope>
    <source>
        <strain evidence="17 18">EI2</strain>
    </source>
</reference>
<feature type="binding site" evidence="14">
    <location>
        <position position="408"/>
    </location>
    <ligand>
        <name>Zn(2+)</name>
        <dbReference type="ChEBI" id="CHEBI:29105"/>
    </ligand>
</feature>
<dbReference type="Pfam" id="PF03119">
    <property type="entry name" value="DNA_ligase_ZBD"/>
    <property type="match status" value="1"/>
</dbReference>
<dbReference type="InterPro" id="IPR004149">
    <property type="entry name" value="Znf_DNAligase_C4"/>
</dbReference>
<evidence type="ECO:0000256" key="4">
    <source>
        <dbReference type="ARBA" id="ARBA00022598"/>
    </source>
</evidence>
<dbReference type="Gene3D" id="1.10.150.20">
    <property type="entry name" value="5' to 3' exonuclease, C-terminal subdomain"/>
    <property type="match status" value="2"/>
</dbReference>
<dbReference type="NCBIfam" id="NF005932">
    <property type="entry name" value="PRK07956.1"/>
    <property type="match status" value="1"/>
</dbReference>
<keyword evidence="8 14" id="KW-0862">Zinc</keyword>
<dbReference type="RefSeq" id="WP_039358822.1">
    <property type="nucleotide sequence ID" value="NZ_JSAN01000081.1"/>
</dbReference>
<keyword evidence="7 14" id="KW-0227">DNA damage</keyword>
<dbReference type="InterPro" id="IPR003583">
    <property type="entry name" value="Hlx-hairpin-Hlx_DNA-bd_motif"/>
</dbReference>
<dbReference type="PROSITE" id="PS01055">
    <property type="entry name" value="DNA_LIGASE_N1"/>
    <property type="match status" value="1"/>
</dbReference>
<evidence type="ECO:0000256" key="15">
    <source>
        <dbReference type="RuleBase" id="RU000618"/>
    </source>
</evidence>
<evidence type="ECO:0000256" key="8">
    <source>
        <dbReference type="ARBA" id="ARBA00022833"/>
    </source>
</evidence>
<keyword evidence="14" id="KW-0464">Manganese</keyword>
<dbReference type="CDD" id="cd00114">
    <property type="entry name" value="LIGANc"/>
    <property type="match status" value="1"/>
</dbReference>
<evidence type="ECO:0000256" key="7">
    <source>
        <dbReference type="ARBA" id="ARBA00022763"/>
    </source>
</evidence>
<dbReference type="EMBL" id="JSAN01000081">
    <property type="protein sequence ID" value="KIC71605.1"/>
    <property type="molecule type" value="Genomic_DNA"/>
</dbReference>
<feature type="binding site" evidence="14">
    <location>
        <position position="111"/>
    </location>
    <ligand>
        <name>NAD(+)</name>
        <dbReference type="ChEBI" id="CHEBI:57540"/>
    </ligand>
</feature>
<dbReference type="SMART" id="SM00278">
    <property type="entry name" value="HhH1"/>
    <property type="match status" value="3"/>
</dbReference>
<evidence type="ECO:0000256" key="12">
    <source>
        <dbReference type="ARBA" id="ARBA00034005"/>
    </source>
</evidence>
<feature type="binding site" evidence="14">
    <location>
        <begin position="80"/>
        <end position="81"/>
    </location>
    <ligand>
        <name>NAD(+)</name>
        <dbReference type="ChEBI" id="CHEBI:57540"/>
    </ligand>
</feature>
<dbReference type="Gene3D" id="2.40.50.140">
    <property type="entry name" value="Nucleic acid-binding proteins"/>
    <property type="match status" value="1"/>
</dbReference>
<dbReference type="PIRSF" id="PIRSF001604">
    <property type="entry name" value="LigA"/>
    <property type="match status" value="1"/>
</dbReference>
<feature type="binding site" evidence="14">
    <location>
        <position position="405"/>
    </location>
    <ligand>
        <name>Zn(2+)</name>
        <dbReference type="ChEBI" id="CHEBI:29105"/>
    </ligand>
</feature>
<evidence type="ECO:0000256" key="13">
    <source>
        <dbReference type="ARBA" id="ARBA00060881"/>
    </source>
</evidence>
<dbReference type="InterPro" id="IPR001357">
    <property type="entry name" value="BRCT_dom"/>
</dbReference>
<dbReference type="GO" id="GO:0006260">
    <property type="term" value="P:DNA replication"/>
    <property type="evidence" value="ECO:0007669"/>
    <property type="project" value="UniProtKB-KW"/>
</dbReference>
<evidence type="ECO:0000256" key="10">
    <source>
        <dbReference type="ARBA" id="ARBA00023027"/>
    </source>
</evidence>
<feature type="binding site" evidence="14">
    <location>
        <position position="311"/>
    </location>
    <ligand>
        <name>NAD(+)</name>
        <dbReference type="ChEBI" id="CHEBI:57540"/>
    </ligand>
</feature>
<organism evidence="17 18">
    <name type="scientific">Candidatus Protochlamydia amoebophila</name>
    <dbReference type="NCBI Taxonomy" id="362787"/>
    <lineage>
        <taxon>Bacteria</taxon>
        <taxon>Pseudomonadati</taxon>
        <taxon>Chlamydiota</taxon>
        <taxon>Chlamydiia</taxon>
        <taxon>Parachlamydiales</taxon>
        <taxon>Parachlamydiaceae</taxon>
        <taxon>Candidatus Protochlamydia</taxon>
    </lineage>
</organism>
<dbReference type="NCBIfam" id="TIGR00575">
    <property type="entry name" value="dnlj"/>
    <property type="match status" value="1"/>
</dbReference>
<dbReference type="InterPro" id="IPR013840">
    <property type="entry name" value="DNAligase_N"/>
</dbReference>
<dbReference type="SUPFAM" id="SSF47781">
    <property type="entry name" value="RuvA domain 2-like"/>
    <property type="match status" value="1"/>
</dbReference>
<dbReference type="Pfam" id="PF00533">
    <property type="entry name" value="BRCT"/>
    <property type="match status" value="1"/>
</dbReference>
<evidence type="ECO:0000256" key="11">
    <source>
        <dbReference type="ARBA" id="ARBA00023204"/>
    </source>
</evidence>
<evidence type="ECO:0000256" key="3">
    <source>
        <dbReference type="ARBA" id="ARBA00013308"/>
    </source>
</evidence>
<dbReference type="InterPro" id="IPR004150">
    <property type="entry name" value="NAD_DNA_ligase_OB"/>
</dbReference>
<evidence type="ECO:0000256" key="2">
    <source>
        <dbReference type="ARBA" id="ARBA00012722"/>
    </source>
</evidence>
<dbReference type="InterPro" id="IPR001679">
    <property type="entry name" value="DNA_ligase"/>
</dbReference>
<dbReference type="Pfam" id="PF12826">
    <property type="entry name" value="HHH_2"/>
    <property type="match status" value="1"/>
</dbReference>
<dbReference type="GO" id="GO:0003911">
    <property type="term" value="F:DNA ligase (NAD+) activity"/>
    <property type="evidence" value="ECO:0007669"/>
    <property type="project" value="UniProtKB-UniRule"/>
</dbReference>
<feature type="binding site" evidence="14">
    <location>
        <position position="429"/>
    </location>
    <ligand>
        <name>Zn(2+)</name>
        <dbReference type="ChEBI" id="CHEBI:29105"/>
    </ligand>
</feature>
<dbReference type="EC" id="6.5.1.2" evidence="2 14"/>
<dbReference type="SMART" id="SM00532">
    <property type="entry name" value="LIGANc"/>
    <property type="match status" value="1"/>
</dbReference>
<feature type="binding site" evidence="14">
    <location>
        <begin position="31"/>
        <end position="35"/>
    </location>
    <ligand>
        <name>NAD(+)</name>
        <dbReference type="ChEBI" id="CHEBI:57540"/>
    </ligand>
</feature>
<feature type="binding site" evidence="14">
    <location>
        <position position="134"/>
    </location>
    <ligand>
        <name>NAD(+)</name>
        <dbReference type="ChEBI" id="CHEBI:57540"/>
    </ligand>
</feature>
<dbReference type="SUPFAM" id="SSF56091">
    <property type="entry name" value="DNA ligase/mRNA capping enzyme, catalytic domain"/>
    <property type="match status" value="1"/>
</dbReference>
<evidence type="ECO:0000313" key="17">
    <source>
        <dbReference type="EMBL" id="KIC71605.1"/>
    </source>
</evidence>
<comment type="function">
    <text evidence="1 14">DNA ligase that catalyzes the formation of phosphodiester linkages between 5'-phosphoryl and 3'-hydroxyl groups in double-stranded DNA using NAD as a coenzyme and as the energy source for the reaction. It is essential for DNA replication and repair of damaged DNA.</text>
</comment>
<comment type="cofactor">
    <cofactor evidence="14">
        <name>Mg(2+)</name>
        <dbReference type="ChEBI" id="CHEBI:18420"/>
    </cofactor>
    <cofactor evidence="14">
        <name>Mn(2+)</name>
        <dbReference type="ChEBI" id="CHEBI:29035"/>
    </cofactor>
</comment>
<evidence type="ECO:0000259" key="16">
    <source>
        <dbReference type="PROSITE" id="PS50172"/>
    </source>
</evidence>
<feature type="binding site" evidence="14">
    <location>
        <position position="171"/>
    </location>
    <ligand>
        <name>NAD(+)</name>
        <dbReference type="ChEBI" id="CHEBI:57540"/>
    </ligand>
</feature>
<dbReference type="InterPro" id="IPR013839">
    <property type="entry name" value="DNAligase_adenylation"/>
</dbReference>
<dbReference type="GO" id="GO:0006281">
    <property type="term" value="P:DNA repair"/>
    <property type="evidence" value="ECO:0007669"/>
    <property type="project" value="UniProtKB-KW"/>
</dbReference>
<dbReference type="InterPro" id="IPR012340">
    <property type="entry name" value="NA-bd_OB-fold"/>
</dbReference>
<dbReference type="CDD" id="cd17748">
    <property type="entry name" value="BRCT_DNA_ligase_like"/>
    <property type="match status" value="1"/>
</dbReference>
<dbReference type="GO" id="GO:0003677">
    <property type="term" value="F:DNA binding"/>
    <property type="evidence" value="ECO:0007669"/>
    <property type="project" value="InterPro"/>
</dbReference>
<keyword evidence="10 14" id="KW-0520">NAD</keyword>
<evidence type="ECO:0000256" key="9">
    <source>
        <dbReference type="ARBA" id="ARBA00022842"/>
    </source>
</evidence>
<evidence type="ECO:0000256" key="1">
    <source>
        <dbReference type="ARBA" id="ARBA00004067"/>
    </source>
</evidence>
<dbReference type="Gene3D" id="3.30.470.30">
    <property type="entry name" value="DNA ligase/mRNA capping enzyme"/>
    <property type="match status" value="1"/>
</dbReference>
<feature type="active site" description="N6-AMP-lysine intermediate" evidence="14">
    <location>
        <position position="113"/>
    </location>
</feature>
<dbReference type="FunFam" id="2.40.50.140:FF:000012">
    <property type="entry name" value="DNA ligase"/>
    <property type="match status" value="1"/>
</dbReference>
<dbReference type="InterPro" id="IPR033136">
    <property type="entry name" value="DNA_ligase_CS"/>
</dbReference>
<keyword evidence="4 14" id="KW-0436">Ligase</keyword>
<dbReference type="FunFam" id="3.30.470.30:FF:000001">
    <property type="entry name" value="DNA ligase"/>
    <property type="match status" value="1"/>
</dbReference>
<proteinExistence type="inferred from homology"/>
<keyword evidence="6 14" id="KW-0479">Metal-binding</keyword>
<dbReference type="AlphaFoldDB" id="A0A0C1JJZ7"/>
<dbReference type="InterPro" id="IPR018239">
    <property type="entry name" value="DNA_ligase_AS"/>
</dbReference>
<dbReference type="PROSITE" id="PS01056">
    <property type="entry name" value="DNA_LIGASE_N2"/>
    <property type="match status" value="1"/>
</dbReference>
<dbReference type="Gene3D" id="6.20.10.30">
    <property type="match status" value="1"/>
</dbReference>
<dbReference type="GO" id="GO:0046872">
    <property type="term" value="F:metal ion binding"/>
    <property type="evidence" value="ECO:0007669"/>
    <property type="project" value="UniProtKB-KW"/>
</dbReference>
<dbReference type="Pfam" id="PF01653">
    <property type="entry name" value="DNA_ligase_aden"/>
    <property type="match status" value="1"/>
</dbReference>
<keyword evidence="5 14" id="KW-0235">DNA replication</keyword>
<comment type="catalytic activity">
    <reaction evidence="12 14 15">
        <text>NAD(+) + (deoxyribonucleotide)n-3'-hydroxyl + 5'-phospho-(deoxyribonucleotide)m = (deoxyribonucleotide)n+m + AMP + beta-nicotinamide D-nucleotide.</text>
        <dbReference type="EC" id="6.5.1.2"/>
    </reaction>
</comment>
<accession>A0A0C1JJZ7</accession>
<comment type="caution">
    <text evidence="17">The sequence shown here is derived from an EMBL/GenBank/DDBJ whole genome shotgun (WGS) entry which is preliminary data.</text>
</comment>
<evidence type="ECO:0000313" key="18">
    <source>
        <dbReference type="Proteomes" id="UP000031465"/>
    </source>
</evidence>
<dbReference type="InterPro" id="IPR041663">
    <property type="entry name" value="DisA/LigA_HHH"/>
</dbReference>
<dbReference type="Gene3D" id="3.40.50.10190">
    <property type="entry name" value="BRCT domain"/>
    <property type="match status" value="1"/>
</dbReference>
<keyword evidence="11 14" id="KW-0234">DNA repair</keyword>
<dbReference type="InterPro" id="IPR036420">
    <property type="entry name" value="BRCT_dom_sf"/>
</dbReference>
<feature type="binding site" evidence="14">
    <location>
        <position position="287"/>
    </location>
    <ligand>
        <name>NAD(+)</name>
        <dbReference type="ChEBI" id="CHEBI:57540"/>
    </ligand>
</feature>
<dbReference type="HAMAP" id="MF_01588">
    <property type="entry name" value="DNA_ligase_A"/>
    <property type="match status" value="1"/>
</dbReference>
<dbReference type="Gene3D" id="1.10.287.610">
    <property type="entry name" value="Helix hairpin bin"/>
    <property type="match status" value="1"/>
</dbReference>
<dbReference type="Pfam" id="PF03120">
    <property type="entry name" value="OB_DNA_ligase"/>
    <property type="match status" value="1"/>
</dbReference>
<evidence type="ECO:0000256" key="14">
    <source>
        <dbReference type="HAMAP-Rule" id="MF_01588"/>
    </source>
</evidence>
<comment type="similarity">
    <text evidence="13 14">Belongs to the NAD-dependent DNA ligase family. LigA subfamily.</text>
</comment>